<accession>A0A4R7ZIC6</accession>
<dbReference type="Pfam" id="PF00358">
    <property type="entry name" value="PTS_EIIA_1"/>
    <property type="match status" value="1"/>
</dbReference>
<dbReference type="SUPFAM" id="SSF51261">
    <property type="entry name" value="Duplicated hybrid motif"/>
    <property type="match status" value="1"/>
</dbReference>
<dbReference type="GO" id="GO:0009401">
    <property type="term" value="P:phosphoenolpyruvate-dependent sugar phosphotransferase system"/>
    <property type="evidence" value="ECO:0007669"/>
    <property type="project" value="UniProtKB-KW"/>
</dbReference>
<keyword evidence="4" id="KW-0808">Transferase</keyword>
<evidence type="ECO:0000256" key="2">
    <source>
        <dbReference type="ARBA" id="ARBA00022448"/>
    </source>
</evidence>
<evidence type="ECO:0000313" key="8">
    <source>
        <dbReference type="EMBL" id="TDW16181.1"/>
    </source>
</evidence>
<comment type="subcellular location">
    <subcellularLocation>
        <location evidence="1">Cytoplasm</location>
    </subcellularLocation>
</comment>
<dbReference type="GO" id="GO:0005737">
    <property type="term" value="C:cytoplasm"/>
    <property type="evidence" value="ECO:0007669"/>
    <property type="project" value="UniProtKB-SubCell"/>
</dbReference>
<dbReference type="InterPro" id="IPR050890">
    <property type="entry name" value="PTS_EIIA_component"/>
</dbReference>
<keyword evidence="9" id="KW-1185">Reference proteome</keyword>
<dbReference type="InterPro" id="IPR001127">
    <property type="entry name" value="PTS_EIIA_1_perm"/>
</dbReference>
<evidence type="ECO:0000259" key="7">
    <source>
        <dbReference type="PROSITE" id="PS51093"/>
    </source>
</evidence>
<evidence type="ECO:0000256" key="6">
    <source>
        <dbReference type="ARBA" id="ARBA00022777"/>
    </source>
</evidence>
<dbReference type="EMBL" id="SODD01000027">
    <property type="protein sequence ID" value="TDW16181.1"/>
    <property type="molecule type" value="Genomic_DNA"/>
</dbReference>
<keyword evidence="6" id="KW-0418">Kinase</keyword>
<dbReference type="Gene3D" id="2.70.70.10">
    <property type="entry name" value="Glucose Permease (Domain IIA)"/>
    <property type="match status" value="1"/>
</dbReference>
<dbReference type="InterPro" id="IPR011055">
    <property type="entry name" value="Dup_hybrid_motif"/>
</dbReference>
<keyword evidence="2" id="KW-0813">Transport</keyword>
<dbReference type="Proteomes" id="UP000294743">
    <property type="component" value="Unassembled WGS sequence"/>
</dbReference>
<dbReference type="NCBIfam" id="TIGR00830">
    <property type="entry name" value="PTBA"/>
    <property type="match status" value="1"/>
</dbReference>
<dbReference type="PROSITE" id="PS51093">
    <property type="entry name" value="PTS_EIIA_TYPE_1"/>
    <property type="match status" value="1"/>
</dbReference>
<dbReference type="OrthoDB" id="92465at2"/>
<proteinExistence type="predicted"/>
<dbReference type="FunFam" id="2.70.70.10:FF:000001">
    <property type="entry name" value="PTS system glucose-specific IIA component"/>
    <property type="match status" value="1"/>
</dbReference>
<sequence length="162" mass="17915">MMRIFKKRDVSDTTTLYSPASGKLMHIEDVNDPMFSQKMMGDGYAVYPKNGTITSPVSGKIISIFPTKHAIGILSDNGDEVILHIGINTVDLNGKPFEIFIKENQKVKASTTLVEMDLAMLEQLQIDPTVIVVVTNMDDDAMIQLHETTDVTNQETVGLITK</sequence>
<keyword evidence="5" id="KW-0598">Phosphotransferase system</keyword>
<evidence type="ECO:0000256" key="5">
    <source>
        <dbReference type="ARBA" id="ARBA00022683"/>
    </source>
</evidence>
<evidence type="ECO:0000256" key="3">
    <source>
        <dbReference type="ARBA" id="ARBA00022597"/>
    </source>
</evidence>
<feature type="domain" description="PTS EIIA type-1" evidence="7">
    <location>
        <begin position="32"/>
        <end position="136"/>
    </location>
</feature>
<evidence type="ECO:0000256" key="4">
    <source>
        <dbReference type="ARBA" id="ARBA00022679"/>
    </source>
</evidence>
<gene>
    <name evidence="8" type="ORF">EDD63_1278</name>
</gene>
<dbReference type="PANTHER" id="PTHR45008:SF1">
    <property type="entry name" value="PTS SYSTEM GLUCOSE-SPECIFIC EIIA COMPONENT"/>
    <property type="match status" value="1"/>
</dbReference>
<reference evidence="8 9" key="1">
    <citation type="submission" date="2019-03" db="EMBL/GenBank/DDBJ databases">
        <title>Genomic Encyclopedia of Type Strains, Phase IV (KMG-IV): sequencing the most valuable type-strain genomes for metagenomic binning, comparative biology and taxonomic classification.</title>
        <authorList>
            <person name="Goeker M."/>
        </authorList>
    </citation>
    <scope>NUCLEOTIDE SEQUENCE [LARGE SCALE GENOMIC DNA]</scope>
    <source>
        <strain evidence="8 9">DSM 28867</strain>
    </source>
</reference>
<organism evidence="8 9">
    <name type="scientific">Breznakia blatticola</name>
    <dbReference type="NCBI Taxonomy" id="1754012"/>
    <lineage>
        <taxon>Bacteria</taxon>
        <taxon>Bacillati</taxon>
        <taxon>Bacillota</taxon>
        <taxon>Erysipelotrichia</taxon>
        <taxon>Erysipelotrichales</taxon>
        <taxon>Erysipelotrichaceae</taxon>
        <taxon>Breznakia</taxon>
    </lineage>
</organism>
<protein>
    <submittedName>
        <fullName evidence="8">PTS system IIA component (Glc family)</fullName>
    </submittedName>
</protein>
<comment type="caution">
    <text evidence="8">The sequence shown here is derived from an EMBL/GenBank/DDBJ whole genome shotgun (WGS) entry which is preliminary data.</text>
</comment>
<evidence type="ECO:0000256" key="1">
    <source>
        <dbReference type="ARBA" id="ARBA00004496"/>
    </source>
</evidence>
<dbReference type="RefSeq" id="WP_134170103.1">
    <property type="nucleotide sequence ID" value="NZ_SODD01000027.1"/>
</dbReference>
<keyword evidence="3" id="KW-0762">Sugar transport</keyword>
<dbReference type="PROSITE" id="PS00371">
    <property type="entry name" value="PTS_EIIA_TYPE_1_HIS"/>
    <property type="match status" value="1"/>
</dbReference>
<dbReference type="GO" id="GO:0016301">
    <property type="term" value="F:kinase activity"/>
    <property type="evidence" value="ECO:0007669"/>
    <property type="project" value="UniProtKB-KW"/>
</dbReference>
<name>A0A4R7ZIC6_9FIRM</name>
<dbReference type="PANTHER" id="PTHR45008">
    <property type="entry name" value="PTS SYSTEM GLUCOSE-SPECIFIC EIIA COMPONENT"/>
    <property type="match status" value="1"/>
</dbReference>
<evidence type="ECO:0000313" key="9">
    <source>
        <dbReference type="Proteomes" id="UP000294743"/>
    </source>
</evidence>
<dbReference type="AlphaFoldDB" id="A0A4R7ZIC6"/>